<dbReference type="VEuPathDB" id="TriTrypDB:TEOVI_000551900"/>
<accession>A0A1G4I969</accession>
<dbReference type="Proteomes" id="UP000195570">
    <property type="component" value="Unassembled WGS sequence"/>
</dbReference>
<organism evidence="2 3">
    <name type="scientific">Trypanosoma equiperdum</name>
    <dbReference type="NCBI Taxonomy" id="5694"/>
    <lineage>
        <taxon>Eukaryota</taxon>
        <taxon>Discoba</taxon>
        <taxon>Euglenozoa</taxon>
        <taxon>Kinetoplastea</taxon>
        <taxon>Metakinetoplastina</taxon>
        <taxon>Trypanosomatida</taxon>
        <taxon>Trypanosomatidae</taxon>
        <taxon>Trypanosoma</taxon>
    </lineage>
</organism>
<sequence length="179" mass="19210">MVKPRSQGPRRPAVKQADNKSVGDRSKTAVTEKMKPSRLVGGTTGAKKERREGKKVSTGKANKVAATSASTVVLKEGGKPSGPSHGTGTNSSRRGKRSPQAQTRRAAARVASRVIESNSRITAATNRMNTAREELALFDQVTQMPAFVADPFTAIDEHLSTAMDFLQPQTPDVGRVKRE</sequence>
<dbReference type="GeneID" id="92379459"/>
<feature type="compositionally biased region" description="Basic and acidic residues" evidence="1">
    <location>
        <begin position="46"/>
        <end position="55"/>
    </location>
</feature>
<reference evidence="2" key="1">
    <citation type="submission" date="2016-09" db="EMBL/GenBank/DDBJ databases">
        <authorList>
            <person name="Hebert L."/>
            <person name="Moumen B."/>
        </authorList>
    </citation>
    <scope>NUCLEOTIDE SEQUENCE [LARGE SCALE GENOMIC DNA]</scope>
    <source>
        <strain evidence="2">OVI</strain>
    </source>
</reference>
<dbReference type="AlphaFoldDB" id="A0A1G4I969"/>
<evidence type="ECO:0000256" key="1">
    <source>
        <dbReference type="SAM" id="MobiDB-lite"/>
    </source>
</evidence>
<feature type="compositionally biased region" description="Basic and acidic residues" evidence="1">
    <location>
        <begin position="17"/>
        <end position="35"/>
    </location>
</feature>
<feature type="compositionally biased region" description="Low complexity" evidence="1">
    <location>
        <begin position="98"/>
        <end position="109"/>
    </location>
</feature>
<proteinExistence type="predicted"/>
<feature type="region of interest" description="Disordered" evidence="1">
    <location>
        <begin position="1"/>
        <end position="109"/>
    </location>
</feature>
<gene>
    <name evidence="2" type="ORF">TEOVI_000551900</name>
</gene>
<protein>
    <submittedName>
        <fullName evidence="2">Ribosome biogenesis protein SLX9, putative</fullName>
    </submittedName>
</protein>
<evidence type="ECO:0000313" key="3">
    <source>
        <dbReference type="Proteomes" id="UP000195570"/>
    </source>
</evidence>
<comment type="caution">
    <text evidence="2">The sequence shown here is derived from an EMBL/GenBank/DDBJ whole genome shotgun (WGS) entry which is preliminary data.</text>
</comment>
<keyword evidence="3" id="KW-1185">Reference proteome</keyword>
<dbReference type="EMBL" id="CZPT02000973">
    <property type="protein sequence ID" value="SCU68386.1"/>
    <property type="molecule type" value="Genomic_DNA"/>
</dbReference>
<evidence type="ECO:0000313" key="2">
    <source>
        <dbReference type="EMBL" id="SCU68386.1"/>
    </source>
</evidence>
<name>A0A1G4I969_TRYEQ</name>
<dbReference type="RefSeq" id="XP_067079550.1">
    <property type="nucleotide sequence ID" value="XM_067223449.1"/>
</dbReference>